<accession>A0A3P3QKR3</accession>
<comment type="pathway">
    <text evidence="1">Glycan metabolism; L-arabinan degradation.</text>
</comment>
<evidence type="ECO:0000256" key="1">
    <source>
        <dbReference type="ARBA" id="ARBA00004834"/>
    </source>
</evidence>
<dbReference type="GO" id="GO:0005975">
    <property type="term" value="P:carbohydrate metabolic process"/>
    <property type="evidence" value="ECO:0007669"/>
    <property type="project" value="InterPro"/>
</dbReference>
<evidence type="ECO:0000256" key="5">
    <source>
        <dbReference type="PIRSR" id="PIRSR606710-1"/>
    </source>
</evidence>
<dbReference type="CDD" id="cd18832">
    <property type="entry name" value="GH43_GsAbnA-like"/>
    <property type="match status" value="1"/>
</dbReference>
<dbReference type="Pfam" id="PF04616">
    <property type="entry name" value="Glyco_hydro_43"/>
    <property type="match status" value="1"/>
</dbReference>
<evidence type="ECO:0000256" key="3">
    <source>
        <dbReference type="ARBA" id="ARBA00022801"/>
    </source>
</evidence>
<keyword evidence="9" id="KW-0732">Signal</keyword>
<dbReference type="RefSeq" id="WP_046520402.1">
    <property type="nucleotide sequence ID" value="NZ_LAVS01000035.1"/>
</dbReference>
<dbReference type="Pfam" id="PF16369">
    <property type="entry name" value="GH43_C"/>
    <property type="match status" value="1"/>
</dbReference>
<gene>
    <name evidence="11" type="ORF">EIK76_08655</name>
</gene>
<dbReference type="AlphaFoldDB" id="A0A3P3QKR3"/>
<sequence length="503" mass="54498">MTTFTTAIKRAPLWLALNLVLLSACGGSAGTDTVSAPPTSGAPTPVVTPPPAANTPTFSNVAVHDPSVIKVGAEFYVFGSHLAAAKSTDLQHWTLVADGVNANNKLMPNAATEIKETFDWAQTSTLWAADVIEIGGKFYMYYNACKGDSPRSALGIAVADSVEGPYKNQQLLLKSGMWGEPSEDGSIYDATIHPNVVDPDVFFDKNGRLWLLYGSYSGGLFILELDKTTGIPLPDQGYGKHLMGGNHSRIEGGYVLYSPDSDYYYLFVSFGGLDANGGYNIRVARSSNPEGPYFDAAGNSMADVKSNPALPLFDDASIAPYAEKLMGNFLFERQGTEAGTGIGTGYVSPGHNSAYYDESSGQYFLLFHTRFPQQGEQHQLRVHQMFINKNGWPVVAPHRYAANDDKTVTAEQLAGRYKLIEHGKDISAELKKPISIQLLADGSISGDKTGRWTYGTEQQIRISLAGDDYEGVVSRQWHETPAQWVVTFSALSAQGKSIWGSKN</sequence>
<evidence type="ECO:0000256" key="9">
    <source>
        <dbReference type="SAM" id="SignalP"/>
    </source>
</evidence>
<evidence type="ECO:0000259" key="10">
    <source>
        <dbReference type="Pfam" id="PF16369"/>
    </source>
</evidence>
<feature type="region of interest" description="Disordered" evidence="8">
    <location>
        <begin position="32"/>
        <end position="51"/>
    </location>
</feature>
<dbReference type="Gene3D" id="2.40.128.10">
    <property type="match status" value="1"/>
</dbReference>
<dbReference type="EMBL" id="RRCF01000002">
    <property type="protein sequence ID" value="RRJ20953.1"/>
    <property type="molecule type" value="Genomic_DNA"/>
</dbReference>
<keyword evidence="4 7" id="KW-0326">Glycosidase</keyword>
<dbReference type="InterPro" id="IPR006710">
    <property type="entry name" value="Glyco_hydro_43"/>
</dbReference>
<dbReference type="OrthoDB" id="9801455at2"/>
<dbReference type="Gene3D" id="2.115.10.20">
    <property type="entry name" value="Glycosyl hydrolase domain, family 43"/>
    <property type="match status" value="1"/>
</dbReference>
<evidence type="ECO:0000256" key="7">
    <source>
        <dbReference type="RuleBase" id="RU361187"/>
    </source>
</evidence>
<dbReference type="SUPFAM" id="SSF75005">
    <property type="entry name" value="Arabinanase/levansucrase/invertase"/>
    <property type="match status" value="1"/>
</dbReference>
<protein>
    <submittedName>
        <fullName evidence="11">Arabinan endo-1,5-alpha-L-arabinosidase</fullName>
    </submittedName>
</protein>
<feature type="active site" description="Proton acceptor" evidence="5">
    <location>
        <position position="65"/>
    </location>
</feature>
<dbReference type="InterPro" id="IPR023296">
    <property type="entry name" value="Glyco_hydro_beta-prop_sf"/>
</dbReference>
<evidence type="ECO:0000256" key="6">
    <source>
        <dbReference type="PIRSR" id="PIRSR606710-2"/>
    </source>
</evidence>
<feature type="domain" description="Extracellular endo-alpha-(1-&gt;5)-L-arabinanase C-terminal" evidence="10">
    <location>
        <begin position="397"/>
        <end position="500"/>
    </location>
</feature>
<keyword evidence="12" id="KW-1185">Reference proteome</keyword>
<organism evidence="11 12">
    <name type="scientific">Rheinheimera mesophila</name>
    <dbReference type="NCBI Taxonomy" id="1547515"/>
    <lineage>
        <taxon>Bacteria</taxon>
        <taxon>Pseudomonadati</taxon>
        <taxon>Pseudomonadota</taxon>
        <taxon>Gammaproteobacteria</taxon>
        <taxon>Chromatiales</taxon>
        <taxon>Chromatiaceae</taxon>
        <taxon>Rheinheimera</taxon>
    </lineage>
</organism>
<feature type="active site" description="Proton donor" evidence="5">
    <location>
        <position position="251"/>
    </location>
</feature>
<comment type="similarity">
    <text evidence="2 7">Belongs to the glycosyl hydrolase 43 family.</text>
</comment>
<name>A0A3P3QKR3_9GAMM</name>
<comment type="caution">
    <text evidence="11">The sequence shown here is derived from an EMBL/GenBank/DDBJ whole genome shotgun (WGS) entry which is preliminary data.</text>
</comment>
<feature type="chain" id="PRO_5018772780" evidence="9">
    <location>
        <begin position="30"/>
        <end position="503"/>
    </location>
</feature>
<feature type="site" description="Important for catalytic activity, responsible for pKa modulation of the active site Glu and correct orientation of both the proton donor and substrate" evidence="6">
    <location>
        <position position="198"/>
    </location>
</feature>
<dbReference type="PANTHER" id="PTHR43301:SF3">
    <property type="entry name" value="ARABINAN ENDO-1,5-ALPHA-L-ARABINOSIDASE A-RELATED"/>
    <property type="match status" value="1"/>
</dbReference>
<evidence type="ECO:0000256" key="2">
    <source>
        <dbReference type="ARBA" id="ARBA00009865"/>
    </source>
</evidence>
<reference evidence="11 12" key="1">
    <citation type="submission" date="2018-11" db="EMBL/GenBank/DDBJ databases">
        <title>Draft genome analysis of Rheinheimera mesophila isolated from an industrial waste site.</title>
        <authorList>
            <person name="Yu Q."/>
            <person name="Qi Y."/>
            <person name="Zhang H."/>
            <person name="Lu Y."/>
            <person name="Pu J."/>
        </authorList>
    </citation>
    <scope>NUCLEOTIDE SEQUENCE [LARGE SCALE GENOMIC DNA]</scope>
    <source>
        <strain evidence="11 12">IITR13</strain>
    </source>
</reference>
<evidence type="ECO:0000256" key="4">
    <source>
        <dbReference type="ARBA" id="ARBA00023295"/>
    </source>
</evidence>
<dbReference type="InterPro" id="IPR050727">
    <property type="entry name" value="GH43_arabinanases"/>
</dbReference>
<feature type="compositionally biased region" description="Low complexity" evidence="8">
    <location>
        <begin position="33"/>
        <end position="45"/>
    </location>
</feature>
<keyword evidence="3 7" id="KW-0378">Hydrolase</keyword>
<proteinExistence type="inferred from homology"/>
<dbReference type="PANTHER" id="PTHR43301">
    <property type="entry name" value="ARABINAN ENDO-1,5-ALPHA-L-ARABINOSIDASE"/>
    <property type="match status" value="1"/>
</dbReference>
<dbReference type="GO" id="GO:0004553">
    <property type="term" value="F:hydrolase activity, hydrolyzing O-glycosyl compounds"/>
    <property type="evidence" value="ECO:0007669"/>
    <property type="project" value="InterPro"/>
</dbReference>
<dbReference type="Proteomes" id="UP000276260">
    <property type="component" value="Unassembled WGS sequence"/>
</dbReference>
<evidence type="ECO:0000313" key="11">
    <source>
        <dbReference type="EMBL" id="RRJ20953.1"/>
    </source>
</evidence>
<feature type="signal peptide" evidence="9">
    <location>
        <begin position="1"/>
        <end position="29"/>
    </location>
</feature>
<evidence type="ECO:0000313" key="12">
    <source>
        <dbReference type="Proteomes" id="UP000276260"/>
    </source>
</evidence>
<dbReference type="InterPro" id="IPR032291">
    <property type="entry name" value="Abn2_C"/>
</dbReference>
<evidence type="ECO:0000256" key="8">
    <source>
        <dbReference type="SAM" id="MobiDB-lite"/>
    </source>
</evidence>